<dbReference type="PANTHER" id="PTHR34135">
    <property type="entry name" value="LYSOZYME"/>
    <property type="match status" value="1"/>
</dbReference>
<dbReference type="AlphaFoldDB" id="A0A0M9DCC0"/>
<dbReference type="EMBL" id="JXCY01000007">
    <property type="protein sequence ID" value="KOY75986.1"/>
    <property type="molecule type" value="Genomic_DNA"/>
</dbReference>
<evidence type="ECO:0000313" key="2">
    <source>
        <dbReference type="EMBL" id="KOY75986.1"/>
    </source>
</evidence>
<name>A0A0M9DCC0_9LACO</name>
<keyword evidence="3" id="KW-1185">Reference proteome</keyword>
<comment type="similarity">
    <text evidence="1">Belongs to the glycosyl hydrolase 25 family.</text>
</comment>
<evidence type="ECO:0000256" key="1">
    <source>
        <dbReference type="ARBA" id="ARBA00010646"/>
    </source>
</evidence>
<dbReference type="Gene3D" id="3.20.20.80">
    <property type="entry name" value="Glycosidases"/>
    <property type="match status" value="1"/>
</dbReference>
<dbReference type="InterPro" id="IPR017853">
    <property type="entry name" value="GH"/>
</dbReference>
<sequence>MYDSKKIKHLLFSAALGSTMALSLNGIKSHADTTQSFKPYTPVAYDISEFQGQLNDQQVMNLKNEVKFVVLRIQDGQYHDQQVNNNISLMDKYGIPYGVYSYSRYTNSAQAQEEAQRLHSLAPNARFYVNDFETGFTNTSDQNAVSWANAMKQLTKQPVILYSSQSILDQFQQSTLNAYSAVWLANYTNYTPNPKYNYDLWQYTDKYQSKALGEALDADTIPVGGRKLAFWTTEKTANGHKRTVAKTGTARHIKKHATANVLHKATKTQVITKTTAAKAKKVQYTPLVNKVSHHTKKHVKRVYRVKKQATKKIATANNTYQYARATTKKVNHKKAYKKHAKKHSKYTYKLNHATKKRIAKHHAKKYKKHTKKKYTYKLAKKKTRKHAKYKYAKKLSYHVKKNLKHKKLHHSYKTKKHNKAKRHYKYSVKKIHHKHAKKIVYRAA</sequence>
<dbReference type="PANTHER" id="PTHR34135:SF2">
    <property type="entry name" value="LYSOZYME"/>
    <property type="match status" value="1"/>
</dbReference>
<dbReference type="GO" id="GO:0016052">
    <property type="term" value="P:carbohydrate catabolic process"/>
    <property type="evidence" value="ECO:0007669"/>
    <property type="project" value="TreeGrafter"/>
</dbReference>
<dbReference type="InterPro" id="IPR002053">
    <property type="entry name" value="Glyco_hydro_25"/>
</dbReference>
<dbReference type="Pfam" id="PF01183">
    <property type="entry name" value="Glyco_hydro_25"/>
    <property type="match status" value="1"/>
</dbReference>
<dbReference type="Proteomes" id="UP000037778">
    <property type="component" value="Unassembled WGS sequence"/>
</dbReference>
<protein>
    <recommendedName>
        <fullName evidence="4">Glycosyl hydrolase family 25</fullName>
    </recommendedName>
</protein>
<reference evidence="2 3" key="1">
    <citation type="journal article" date="2015" name="Genome Biol. Evol.">
        <title>Functionally Structured Genomes in Lactobacillus kunkeei Colonizing the Honey Crop and Food Products of Honeybees and Stingless Bees.</title>
        <authorList>
            <person name="Tamarit D."/>
            <person name="Ellegaard K.M."/>
            <person name="Wikander J."/>
            <person name="Olofsson T."/>
            <person name="Vasquez A."/>
            <person name="Andersson S.G."/>
        </authorList>
    </citation>
    <scope>NUCLEOTIDE SEQUENCE [LARGE SCALE GENOMIC DNA]</scope>
    <source>
        <strain evidence="2 3">LAko</strain>
    </source>
</reference>
<dbReference type="GO" id="GO:0003796">
    <property type="term" value="F:lysozyme activity"/>
    <property type="evidence" value="ECO:0007669"/>
    <property type="project" value="InterPro"/>
</dbReference>
<dbReference type="PROSITE" id="PS51904">
    <property type="entry name" value="GLYCOSYL_HYDROL_F25_2"/>
    <property type="match status" value="1"/>
</dbReference>
<organism evidence="2 3">
    <name type="scientific">Apilactobacillus kunkeei</name>
    <dbReference type="NCBI Taxonomy" id="148814"/>
    <lineage>
        <taxon>Bacteria</taxon>
        <taxon>Bacillati</taxon>
        <taxon>Bacillota</taxon>
        <taxon>Bacilli</taxon>
        <taxon>Lactobacillales</taxon>
        <taxon>Lactobacillaceae</taxon>
        <taxon>Apilactobacillus</taxon>
    </lineage>
</organism>
<gene>
    <name evidence="2" type="ORF">RZ71_04190</name>
</gene>
<dbReference type="SUPFAM" id="SSF51445">
    <property type="entry name" value="(Trans)glycosidases"/>
    <property type="match status" value="1"/>
</dbReference>
<evidence type="ECO:0000313" key="3">
    <source>
        <dbReference type="Proteomes" id="UP000037778"/>
    </source>
</evidence>
<accession>A0A0M9DCC0</accession>
<dbReference type="PATRIC" id="fig|148814.8.peg.1345"/>
<proteinExistence type="inferred from homology"/>
<evidence type="ECO:0008006" key="4">
    <source>
        <dbReference type="Google" id="ProtNLM"/>
    </source>
</evidence>
<dbReference type="GO" id="GO:0009253">
    <property type="term" value="P:peptidoglycan catabolic process"/>
    <property type="evidence" value="ECO:0007669"/>
    <property type="project" value="InterPro"/>
</dbReference>
<dbReference type="GO" id="GO:0016998">
    <property type="term" value="P:cell wall macromolecule catabolic process"/>
    <property type="evidence" value="ECO:0007669"/>
    <property type="project" value="InterPro"/>
</dbReference>
<comment type="caution">
    <text evidence="2">The sequence shown here is derived from an EMBL/GenBank/DDBJ whole genome shotgun (WGS) entry which is preliminary data.</text>
</comment>